<feature type="transmembrane region" description="Helical" evidence="2">
    <location>
        <begin position="23"/>
        <end position="44"/>
    </location>
</feature>
<dbReference type="Proteomes" id="UP000333828">
    <property type="component" value="Unassembled WGS sequence"/>
</dbReference>
<organism evidence="3 4">
    <name type="scientific">Pandoraea iniqua</name>
    <dbReference type="NCBI Taxonomy" id="2508288"/>
    <lineage>
        <taxon>Bacteria</taxon>
        <taxon>Pseudomonadati</taxon>
        <taxon>Pseudomonadota</taxon>
        <taxon>Betaproteobacteria</taxon>
        <taxon>Burkholderiales</taxon>
        <taxon>Burkholderiaceae</taxon>
        <taxon>Pandoraea</taxon>
    </lineage>
</organism>
<dbReference type="AlphaFoldDB" id="A0A5E4VG53"/>
<evidence type="ECO:0000256" key="1">
    <source>
        <dbReference type="SAM" id="MobiDB-lite"/>
    </source>
</evidence>
<evidence type="ECO:0000256" key="2">
    <source>
        <dbReference type="SAM" id="Phobius"/>
    </source>
</evidence>
<keyword evidence="2" id="KW-0812">Transmembrane</keyword>
<reference evidence="3 4" key="1">
    <citation type="submission" date="2019-08" db="EMBL/GenBank/DDBJ databases">
        <authorList>
            <person name="Peeters C."/>
        </authorList>
    </citation>
    <scope>NUCLEOTIDE SEQUENCE [LARGE SCALE GENOMIC DNA]</scope>
    <source>
        <strain evidence="3 4">LMG 31115</strain>
    </source>
</reference>
<evidence type="ECO:0000313" key="3">
    <source>
        <dbReference type="EMBL" id="VVE11202.1"/>
    </source>
</evidence>
<sequence length="128" mass="13465">MLIVALGWLYVLAMVAITAPSVWLGLFIFIGGGVAPVLLLLYIAGGRIRRARRLHLERQSELRPDDAATGEANAGVTHVIDRDTNPTVNRAVTPASSSAHPVTPPATPVPPSGLSSDHGDTSKTAPNR</sequence>
<protein>
    <recommendedName>
        <fullName evidence="5">Transmembrane protein</fullName>
    </recommendedName>
</protein>
<evidence type="ECO:0008006" key="5">
    <source>
        <dbReference type="Google" id="ProtNLM"/>
    </source>
</evidence>
<dbReference type="EMBL" id="CABPSI010000003">
    <property type="protein sequence ID" value="VVE11202.1"/>
    <property type="molecule type" value="Genomic_DNA"/>
</dbReference>
<feature type="region of interest" description="Disordered" evidence="1">
    <location>
        <begin position="60"/>
        <end position="128"/>
    </location>
</feature>
<evidence type="ECO:0000313" key="4">
    <source>
        <dbReference type="Proteomes" id="UP000333828"/>
    </source>
</evidence>
<feature type="compositionally biased region" description="Pro residues" evidence="1">
    <location>
        <begin position="102"/>
        <end position="111"/>
    </location>
</feature>
<keyword evidence="2" id="KW-1133">Transmembrane helix</keyword>
<name>A0A5E4VG53_9BURK</name>
<dbReference type="RefSeq" id="WP_150684431.1">
    <property type="nucleotide sequence ID" value="NZ_CABPSI010000003.1"/>
</dbReference>
<keyword evidence="2" id="KW-0472">Membrane</keyword>
<gene>
    <name evidence="3" type="ORF">PIN31115_02628</name>
</gene>
<accession>A0A5E4VG53</accession>
<proteinExistence type="predicted"/>
<keyword evidence="4" id="KW-1185">Reference proteome</keyword>